<evidence type="ECO:0000256" key="1">
    <source>
        <dbReference type="SAM" id="MobiDB-lite"/>
    </source>
</evidence>
<dbReference type="AlphaFoldDB" id="A0A328E7K2"/>
<sequence length="70" mass="7375">MGPSHGSYAAAFFFVMLFFMATSAMRGGITNENVVAEKGAAAAGSRSESWPAGNTQDYCEPHPNNGEICN</sequence>
<protein>
    <submittedName>
        <fullName evidence="3">Uncharacterized protein</fullName>
    </submittedName>
</protein>
<keyword evidence="4" id="KW-1185">Reference proteome</keyword>
<evidence type="ECO:0000313" key="3">
    <source>
        <dbReference type="EMBL" id="RAL53892.1"/>
    </source>
</evidence>
<keyword evidence="2" id="KW-0472">Membrane</keyword>
<evidence type="ECO:0000256" key="2">
    <source>
        <dbReference type="SAM" id="Phobius"/>
    </source>
</evidence>
<keyword evidence="2" id="KW-1133">Transmembrane helix</keyword>
<dbReference type="Proteomes" id="UP000249390">
    <property type="component" value="Unassembled WGS sequence"/>
</dbReference>
<dbReference type="EMBL" id="NQVE01000015">
    <property type="protein sequence ID" value="RAL53892.1"/>
    <property type="molecule type" value="Genomic_DNA"/>
</dbReference>
<feature type="transmembrane region" description="Helical" evidence="2">
    <location>
        <begin position="6"/>
        <end position="25"/>
    </location>
</feature>
<reference evidence="3 4" key="1">
    <citation type="submission" date="2018-06" db="EMBL/GenBank/DDBJ databases">
        <title>The Genome of Cuscuta australis (Dodder) Provides Insight into the Evolution of Plant Parasitism.</title>
        <authorList>
            <person name="Liu H."/>
        </authorList>
    </citation>
    <scope>NUCLEOTIDE SEQUENCE [LARGE SCALE GENOMIC DNA]</scope>
    <source>
        <strain evidence="4">cv. Yunnan</strain>
        <tissue evidence="3">Vines</tissue>
    </source>
</reference>
<comment type="caution">
    <text evidence="3">The sequence shown here is derived from an EMBL/GenBank/DDBJ whole genome shotgun (WGS) entry which is preliminary data.</text>
</comment>
<organism evidence="3 4">
    <name type="scientific">Cuscuta australis</name>
    <dbReference type="NCBI Taxonomy" id="267555"/>
    <lineage>
        <taxon>Eukaryota</taxon>
        <taxon>Viridiplantae</taxon>
        <taxon>Streptophyta</taxon>
        <taxon>Embryophyta</taxon>
        <taxon>Tracheophyta</taxon>
        <taxon>Spermatophyta</taxon>
        <taxon>Magnoliopsida</taxon>
        <taxon>eudicotyledons</taxon>
        <taxon>Gunneridae</taxon>
        <taxon>Pentapetalae</taxon>
        <taxon>asterids</taxon>
        <taxon>lamiids</taxon>
        <taxon>Solanales</taxon>
        <taxon>Convolvulaceae</taxon>
        <taxon>Cuscuteae</taxon>
        <taxon>Cuscuta</taxon>
        <taxon>Cuscuta subgen. Grammica</taxon>
        <taxon>Cuscuta sect. Cleistogrammica</taxon>
    </lineage>
</organism>
<evidence type="ECO:0000313" key="4">
    <source>
        <dbReference type="Proteomes" id="UP000249390"/>
    </source>
</evidence>
<proteinExistence type="predicted"/>
<name>A0A328E7K2_9ASTE</name>
<accession>A0A328E7K2</accession>
<keyword evidence="2" id="KW-0812">Transmembrane</keyword>
<gene>
    <name evidence="3" type="ORF">DM860_004363</name>
</gene>
<feature type="compositionally biased region" description="Polar residues" evidence="1">
    <location>
        <begin position="46"/>
        <end position="57"/>
    </location>
</feature>
<feature type="region of interest" description="Disordered" evidence="1">
    <location>
        <begin position="45"/>
        <end position="70"/>
    </location>
</feature>